<protein>
    <submittedName>
        <fullName evidence="2">Uncharacterized protein</fullName>
    </submittedName>
</protein>
<sequence>MQYSTLVFALLAAVASAAPLEENPFPGAKEYTPGQHIDDSEVIVPVKDTAYVVKEDVYLAKLKAQGIKIGAPELDPKWVRRDINVNDLPERDEAAIAHDKRDDCSGTNYIVTDKTETFVDWDVQMSPVACAIGADMDISVSSGYTISNSVGGSAGTDLTFVADRLGASLGVNYSKTWTTLTSVVTKGTVKDGFCGTVITKPTTTRRSGRQFRGCIGSATEVGTWYADDRGHGSYNGITWIDGAISTCSKPGSNPPLSRCNGQGNFH</sequence>
<reference evidence="2 3" key="1">
    <citation type="submission" date="2020-02" db="EMBL/GenBank/DDBJ databases">
        <title>Identification and distribution of gene clusters putatively required for synthesis of sphingolipid metabolism inhibitors in phylogenetically diverse species of the filamentous fungus Fusarium.</title>
        <authorList>
            <person name="Kim H.-S."/>
            <person name="Busman M."/>
            <person name="Brown D.W."/>
            <person name="Divon H."/>
            <person name="Uhlig S."/>
            <person name="Proctor R.H."/>
        </authorList>
    </citation>
    <scope>NUCLEOTIDE SEQUENCE [LARGE SCALE GENOMIC DNA]</scope>
    <source>
        <strain evidence="2 3">NRRL 2903</strain>
    </source>
</reference>
<feature type="chain" id="PRO_5042883857" evidence="1">
    <location>
        <begin position="18"/>
        <end position="266"/>
    </location>
</feature>
<accession>A0AAN6HI02</accession>
<keyword evidence="1" id="KW-0732">Signal</keyword>
<evidence type="ECO:0000313" key="2">
    <source>
        <dbReference type="EMBL" id="KAF5242843.1"/>
    </source>
</evidence>
<dbReference type="AlphaFoldDB" id="A0AAN6HI02"/>
<organism evidence="2 3">
    <name type="scientific">Fusarium austroamericanum</name>
    <dbReference type="NCBI Taxonomy" id="282268"/>
    <lineage>
        <taxon>Eukaryota</taxon>
        <taxon>Fungi</taxon>
        <taxon>Dikarya</taxon>
        <taxon>Ascomycota</taxon>
        <taxon>Pezizomycotina</taxon>
        <taxon>Sordariomycetes</taxon>
        <taxon>Hypocreomycetidae</taxon>
        <taxon>Hypocreales</taxon>
        <taxon>Nectriaceae</taxon>
        <taxon>Fusarium</taxon>
    </lineage>
</organism>
<comment type="caution">
    <text evidence="2">The sequence shown here is derived from an EMBL/GenBank/DDBJ whole genome shotgun (WGS) entry which is preliminary data.</text>
</comment>
<evidence type="ECO:0000256" key="1">
    <source>
        <dbReference type="SAM" id="SignalP"/>
    </source>
</evidence>
<gene>
    <name evidence="2" type="ORF">FAUST_3109</name>
</gene>
<dbReference type="EMBL" id="JAAMOD010000070">
    <property type="protein sequence ID" value="KAF5242843.1"/>
    <property type="molecule type" value="Genomic_DNA"/>
</dbReference>
<proteinExistence type="predicted"/>
<dbReference type="Proteomes" id="UP000537989">
    <property type="component" value="Unassembled WGS sequence"/>
</dbReference>
<name>A0AAN6HI02_FUSAU</name>
<feature type="signal peptide" evidence="1">
    <location>
        <begin position="1"/>
        <end position="17"/>
    </location>
</feature>
<keyword evidence="3" id="KW-1185">Reference proteome</keyword>
<evidence type="ECO:0000313" key="3">
    <source>
        <dbReference type="Proteomes" id="UP000537989"/>
    </source>
</evidence>